<evidence type="ECO:0000256" key="1">
    <source>
        <dbReference type="SAM" id="Phobius"/>
    </source>
</evidence>
<dbReference type="AlphaFoldDB" id="A0A744AXA4"/>
<name>A0A744AXA4_SALER</name>
<feature type="transmembrane region" description="Helical" evidence="1">
    <location>
        <begin position="137"/>
        <end position="154"/>
    </location>
</feature>
<proteinExistence type="predicted"/>
<evidence type="ECO:0000313" key="2">
    <source>
        <dbReference type="EMBL" id="HAF2325437.1"/>
    </source>
</evidence>
<keyword evidence="1" id="KW-1133">Transmembrane helix</keyword>
<reference evidence="2" key="1">
    <citation type="journal article" date="2018" name="Genome Biol.">
        <title>SKESA: strategic k-mer extension for scrupulous assemblies.</title>
        <authorList>
            <person name="Souvorov A."/>
            <person name="Agarwala R."/>
            <person name="Lipman D.J."/>
        </authorList>
    </citation>
    <scope>NUCLEOTIDE SEQUENCE</scope>
    <source>
        <strain evidence="2">MA.CK_97/00003277</strain>
    </source>
</reference>
<dbReference type="EMBL" id="DAAUNS010000024">
    <property type="protein sequence ID" value="HAF2325437.1"/>
    <property type="molecule type" value="Genomic_DNA"/>
</dbReference>
<feature type="transmembrane region" description="Helical" evidence="1">
    <location>
        <begin position="12"/>
        <end position="32"/>
    </location>
</feature>
<gene>
    <name evidence="2" type="ORF">G9B55_004568</name>
</gene>
<reference evidence="2" key="2">
    <citation type="submission" date="2020-02" db="EMBL/GenBank/DDBJ databases">
        <authorList>
            <consortium name="NCBI Pathogen Detection Project"/>
        </authorList>
    </citation>
    <scope>NUCLEOTIDE SEQUENCE</scope>
    <source>
        <strain evidence="2">MA.CK_97/00003277</strain>
    </source>
</reference>
<sequence length="166" mass="19324">MEEVSMMKKHFNILLEKSLYILAILFLFVIFILRDMYTNGTVNIMKMFLGTVIFCIPIFCIISHKISMKKNTVFRQLALGCGVVSVSNLFFPALYVYSYIMLNIPNWFGFDVPVEYQGVKLELLPYLKEYFNIENPQITNLMIFGLLSLILYILHRKTNKLKKGGL</sequence>
<protein>
    <submittedName>
        <fullName evidence="2">Uncharacterized protein</fullName>
    </submittedName>
</protein>
<keyword evidence="1" id="KW-0812">Transmembrane</keyword>
<accession>A0A744AXA4</accession>
<organism evidence="2">
    <name type="scientific">Salmonella enterica</name>
    <name type="common">Salmonella choleraesuis</name>
    <dbReference type="NCBI Taxonomy" id="28901"/>
    <lineage>
        <taxon>Bacteria</taxon>
        <taxon>Pseudomonadati</taxon>
        <taxon>Pseudomonadota</taxon>
        <taxon>Gammaproteobacteria</taxon>
        <taxon>Enterobacterales</taxon>
        <taxon>Enterobacteriaceae</taxon>
        <taxon>Salmonella</taxon>
    </lineage>
</organism>
<feature type="transmembrane region" description="Helical" evidence="1">
    <location>
        <begin position="44"/>
        <end position="64"/>
    </location>
</feature>
<comment type="caution">
    <text evidence="2">The sequence shown here is derived from an EMBL/GenBank/DDBJ whole genome shotgun (WGS) entry which is preliminary data.</text>
</comment>
<feature type="transmembrane region" description="Helical" evidence="1">
    <location>
        <begin position="76"/>
        <end position="100"/>
    </location>
</feature>
<keyword evidence="1" id="KW-0472">Membrane</keyword>